<protein>
    <submittedName>
        <fullName evidence="1">Uncharacterized protein</fullName>
    </submittedName>
</protein>
<dbReference type="RefSeq" id="WP_198501592.1">
    <property type="nucleotide sequence ID" value="NZ_CP065959.1"/>
</dbReference>
<reference evidence="1 2" key="1">
    <citation type="submission" date="2020-12" db="EMBL/GenBank/DDBJ databases">
        <title>Identification and biosynthesis of polyene macrolides produced by Streptomyces alfalfae Men-myco-93-63.</title>
        <authorList>
            <person name="Liu D."/>
            <person name="Li Y."/>
            <person name="Liu L."/>
            <person name="Han X."/>
            <person name="Shen F."/>
        </authorList>
    </citation>
    <scope>NUCLEOTIDE SEQUENCE [LARGE SCALE GENOMIC DNA]</scope>
    <source>
        <strain evidence="1 2">Men-myco-93-63</strain>
    </source>
</reference>
<name>A0A7T4PBU5_9ACTN</name>
<dbReference type="AlphaFoldDB" id="A0A7T4PBU5"/>
<evidence type="ECO:0000313" key="1">
    <source>
        <dbReference type="EMBL" id="QQC87383.1"/>
    </source>
</evidence>
<evidence type="ECO:0000313" key="2">
    <source>
        <dbReference type="Proteomes" id="UP000596130"/>
    </source>
</evidence>
<sequence length="119" mass="12518">MASETPQPHVSIGDVSGSTFAIGSHANARSYHGTTPSYDEGTERLLAAFRELRADLARTRATELTAELDAALADAEDEVTRTGSADESRLRRLRELLTDAASLTTVLASAGTLAGLLGM</sequence>
<gene>
    <name evidence="1" type="ORF">I8755_02380</name>
</gene>
<accession>A0A7T4PBU5</accession>
<dbReference type="Proteomes" id="UP000596130">
    <property type="component" value="Chromosome"/>
</dbReference>
<dbReference type="EMBL" id="CP065959">
    <property type="protein sequence ID" value="QQC87383.1"/>
    <property type="molecule type" value="Genomic_DNA"/>
</dbReference>
<proteinExistence type="predicted"/>
<organism evidence="1 2">
    <name type="scientific">Streptomyces alfalfae</name>
    <dbReference type="NCBI Taxonomy" id="1642299"/>
    <lineage>
        <taxon>Bacteria</taxon>
        <taxon>Bacillati</taxon>
        <taxon>Actinomycetota</taxon>
        <taxon>Actinomycetes</taxon>
        <taxon>Kitasatosporales</taxon>
        <taxon>Streptomycetaceae</taxon>
        <taxon>Streptomyces</taxon>
    </lineage>
</organism>